<comment type="function">
    <text evidence="6">Pseudouridine synthase that catalyzes pseudouridylation of mRNAs.</text>
</comment>
<dbReference type="Pfam" id="PF00849">
    <property type="entry name" value="PseudoU_synth_2"/>
    <property type="match status" value="1"/>
</dbReference>
<dbReference type="CDD" id="cd02557">
    <property type="entry name" value="PseudoU_synth_ScRIB2"/>
    <property type="match status" value="1"/>
</dbReference>
<dbReference type="RefSeq" id="XP_012682329.2">
    <property type="nucleotide sequence ID" value="XM_012826875.3"/>
</dbReference>
<comment type="similarity">
    <text evidence="2">Belongs to the pseudouridine synthase RluA family.</text>
</comment>
<feature type="compositionally biased region" description="Polar residues" evidence="10">
    <location>
        <begin position="123"/>
        <end position="132"/>
    </location>
</feature>
<dbReference type="PROSITE" id="PS01129">
    <property type="entry name" value="PSI_RLU"/>
    <property type="match status" value="1"/>
</dbReference>
<evidence type="ECO:0000256" key="2">
    <source>
        <dbReference type="ARBA" id="ARBA00010876"/>
    </source>
</evidence>
<keyword evidence="4" id="KW-0507">mRNA processing</keyword>
<evidence type="ECO:0000256" key="3">
    <source>
        <dbReference type="ARBA" id="ARBA00022553"/>
    </source>
</evidence>
<evidence type="ECO:0000256" key="4">
    <source>
        <dbReference type="ARBA" id="ARBA00022664"/>
    </source>
</evidence>
<evidence type="ECO:0000313" key="13">
    <source>
        <dbReference type="RefSeq" id="XP_012682329.2"/>
    </source>
</evidence>
<gene>
    <name evidence="13" type="primary">rpusd2</name>
</gene>
<evidence type="ECO:0000259" key="11">
    <source>
        <dbReference type="Pfam" id="PF00849"/>
    </source>
</evidence>
<dbReference type="GeneID" id="105899664"/>
<dbReference type="AlphaFoldDB" id="A0A6P3VVT8"/>
<dbReference type="NCBIfam" id="TIGR00005">
    <property type="entry name" value="rluA_subfam"/>
    <property type="match status" value="1"/>
</dbReference>
<dbReference type="GO" id="GO:0006397">
    <property type="term" value="P:mRNA processing"/>
    <property type="evidence" value="ECO:0007669"/>
    <property type="project" value="UniProtKB-KW"/>
</dbReference>
<dbReference type="InterPro" id="IPR020103">
    <property type="entry name" value="PsdUridine_synth_cat_dom_sf"/>
</dbReference>
<dbReference type="PANTHER" id="PTHR21600">
    <property type="entry name" value="MITOCHONDRIAL RNA PSEUDOURIDINE SYNTHASE"/>
    <property type="match status" value="1"/>
</dbReference>
<evidence type="ECO:0000256" key="7">
    <source>
        <dbReference type="ARBA" id="ARBA00072682"/>
    </source>
</evidence>
<feature type="region of interest" description="Disordered" evidence="10">
    <location>
        <begin position="121"/>
        <end position="191"/>
    </location>
</feature>
<dbReference type="InterPro" id="IPR006224">
    <property type="entry name" value="PsdUridine_synth_RluA-like_CS"/>
</dbReference>
<feature type="domain" description="Pseudouridine synthase RsuA/RluA-like" evidence="11">
    <location>
        <begin position="300"/>
        <end position="446"/>
    </location>
</feature>
<dbReference type="Proteomes" id="UP000515152">
    <property type="component" value="Chromosome 14"/>
</dbReference>
<evidence type="ECO:0000313" key="12">
    <source>
        <dbReference type="Proteomes" id="UP000515152"/>
    </source>
</evidence>
<evidence type="ECO:0000256" key="8">
    <source>
        <dbReference type="ARBA" id="ARBA00080257"/>
    </source>
</evidence>
<evidence type="ECO:0000256" key="5">
    <source>
        <dbReference type="ARBA" id="ARBA00023235"/>
    </source>
</evidence>
<dbReference type="GO" id="GO:0009982">
    <property type="term" value="F:pseudouridine synthase activity"/>
    <property type="evidence" value="ECO:0007669"/>
    <property type="project" value="InterPro"/>
</dbReference>
<keyword evidence="5" id="KW-0413">Isomerase</keyword>
<dbReference type="GO" id="GO:0000455">
    <property type="term" value="P:enzyme-directed rRNA pseudouridine synthesis"/>
    <property type="evidence" value="ECO:0007669"/>
    <property type="project" value="TreeGrafter"/>
</dbReference>
<keyword evidence="3" id="KW-0597">Phosphoprotein</keyword>
<dbReference type="Gene3D" id="3.30.2350.10">
    <property type="entry name" value="Pseudouridine synthase"/>
    <property type="match status" value="1"/>
</dbReference>
<dbReference type="KEGG" id="char:105899664"/>
<name>A0A6P3VVT8_CLUHA</name>
<comment type="catalytic activity">
    <reaction evidence="1">
        <text>a uridine in mRNA = a pseudouridine in mRNA</text>
        <dbReference type="Rhea" id="RHEA:56644"/>
        <dbReference type="Rhea" id="RHEA-COMP:14658"/>
        <dbReference type="Rhea" id="RHEA-COMP:14659"/>
        <dbReference type="ChEBI" id="CHEBI:65314"/>
        <dbReference type="ChEBI" id="CHEBI:65315"/>
    </reaction>
</comment>
<dbReference type="SMR" id="A0A6P3VVT8"/>
<keyword evidence="12" id="KW-1185">Reference proteome</keyword>
<dbReference type="InterPro" id="IPR006145">
    <property type="entry name" value="PsdUridine_synth_RsuA/RluA"/>
</dbReference>
<dbReference type="PANTHER" id="PTHR21600:SF40">
    <property type="entry name" value="PSEUDOURIDYLATE SYNTHASE RPUSD2"/>
    <property type="match status" value="1"/>
</dbReference>
<sequence length="637" mass="71576">MSGSSLVEVIVHFRKCLQRKSLVYSPIYAFCKLVSSYTYHATDIPGNTGKRRHISEHCGIKSVRTCWLYTDTKVTKGKGLHFMLDLNNVIISARFVNKAGLSSNINSVVIDSYAMEPQEINIAPTTERNSIDTADGSMDKDVKETGEKRKYENSDNHEKTGRKKRRGKAGKQLRPGERYVPPPQKRNPGVSFCQEHFDETSYYFDGGLRKVQPYFYDFKTYCKGRWIGKTLLEVFSSEFRSEPLAYYHKAVKEGRIRLNDTPVDNLNIILKNNDLMRNTVHRHEPPVVGGPIEIIEQNDDVVVVDKPASLPVHPCGRYRHNTVIFILGKERGLSELHTVHRLDRLTSGVLLFARTLESSKKLDQMVRDRELEKEYVCRVEGEFPEDELVCEEPILVVSFKVGICRVDPKGKASRTVFQRLSWNGHSSVVRCRPVTGRTHQIRVHLQFLGYPILNDPVYGSSAWGPSRAKGGLVGMTDEELLEALVEEHRSKESLHLLDIPDEDLGLKSGGKPELVEGAAQVNTCCETNEDGPSDVPDVPVDTCQSGDNGHNVKVAEVAARTANVAEGKTVIESATLGDVTSGSNVAIDPLCQECTIVRPDPTEKELVMYLHALRYKGPDFDYSTLMPDWAKEDWVED</sequence>
<dbReference type="GO" id="GO:0003723">
    <property type="term" value="F:RNA binding"/>
    <property type="evidence" value="ECO:0007669"/>
    <property type="project" value="InterPro"/>
</dbReference>
<evidence type="ECO:0000256" key="10">
    <source>
        <dbReference type="SAM" id="MobiDB-lite"/>
    </source>
</evidence>
<dbReference type="CTD" id="27079"/>
<evidence type="ECO:0000256" key="6">
    <source>
        <dbReference type="ARBA" id="ARBA00057241"/>
    </source>
</evidence>
<feature type="compositionally biased region" description="Basic and acidic residues" evidence="10">
    <location>
        <begin position="137"/>
        <end position="159"/>
    </location>
</feature>
<dbReference type="FunFam" id="3.30.2350.10:FF:000010">
    <property type="entry name" value="RNA pseudouridine synthase domain-containing 2"/>
    <property type="match status" value="1"/>
</dbReference>
<evidence type="ECO:0000256" key="9">
    <source>
        <dbReference type="PIRSR" id="PIRSR606225-1"/>
    </source>
</evidence>
<dbReference type="InterPro" id="IPR050188">
    <property type="entry name" value="RluA_PseudoU_synthase"/>
</dbReference>
<dbReference type="InterPro" id="IPR006225">
    <property type="entry name" value="PsdUridine_synth_RluC/D"/>
</dbReference>
<dbReference type="OrthoDB" id="424794at2759"/>
<organism evidence="12 13">
    <name type="scientific">Clupea harengus</name>
    <name type="common">Atlantic herring</name>
    <dbReference type="NCBI Taxonomy" id="7950"/>
    <lineage>
        <taxon>Eukaryota</taxon>
        <taxon>Metazoa</taxon>
        <taxon>Chordata</taxon>
        <taxon>Craniata</taxon>
        <taxon>Vertebrata</taxon>
        <taxon>Euteleostomi</taxon>
        <taxon>Actinopterygii</taxon>
        <taxon>Neopterygii</taxon>
        <taxon>Teleostei</taxon>
        <taxon>Clupei</taxon>
        <taxon>Clupeiformes</taxon>
        <taxon>Clupeoidei</taxon>
        <taxon>Clupeidae</taxon>
        <taxon>Clupea</taxon>
    </lineage>
</organism>
<feature type="active site" evidence="9">
    <location>
        <position position="343"/>
    </location>
</feature>
<dbReference type="SUPFAM" id="SSF55120">
    <property type="entry name" value="Pseudouridine synthase"/>
    <property type="match status" value="1"/>
</dbReference>
<reference evidence="13" key="1">
    <citation type="submission" date="2025-08" db="UniProtKB">
        <authorList>
            <consortium name="RefSeq"/>
        </authorList>
    </citation>
    <scope>IDENTIFICATION</scope>
</reference>
<evidence type="ECO:0000256" key="1">
    <source>
        <dbReference type="ARBA" id="ARBA00001166"/>
    </source>
</evidence>
<accession>A0A6P3VVT8</accession>
<feature type="compositionally biased region" description="Basic residues" evidence="10">
    <location>
        <begin position="160"/>
        <end position="171"/>
    </location>
</feature>
<proteinExistence type="inferred from homology"/>
<protein>
    <recommendedName>
        <fullName evidence="7">Pseudouridylate synthase RPUSD2</fullName>
    </recommendedName>
    <alternativeName>
        <fullName evidence="8">RNA pseudouridylate synthase domain-containing protein 2</fullName>
    </alternativeName>
</protein>